<dbReference type="PANTHER" id="PTHR47221:SF6">
    <property type="entry name" value="FIBRINOGEN ALPHA CHAIN"/>
    <property type="match status" value="1"/>
</dbReference>
<gene>
    <name evidence="9" type="ORF">MAR_003548</name>
</gene>
<comment type="subcellular location">
    <subcellularLocation>
        <location evidence="1">Secreted</location>
    </subcellularLocation>
</comment>
<evidence type="ECO:0000259" key="8">
    <source>
        <dbReference type="PROSITE" id="PS51406"/>
    </source>
</evidence>
<feature type="chain" id="PRO_5046840908" evidence="7">
    <location>
        <begin position="25"/>
        <end position="267"/>
    </location>
</feature>
<name>A0ABY7G6D1_MYAAR</name>
<feature type="signal peptide" evidence="7">
    <location>
        <begin position="1"/>
        <end position="24"/>
    </location>
</feature>
<evidence type="ECO:0000256" key="2">
    <source>
        <dbReference type="ARBA" id="ARBA00022525"/>
    </source>
</evidence>
<keyword evidence="6" id="KW-0325">Glycoprotein</keyword>
<keyword evidence="10" id="KW-1185">Reference proteome</keyword>
<dbReference type="InterPro" id="IPR002181">
    <property type="entry name" value="Fibrinogen_a/b/g_C_dom"/>
</dbReference>
<keyword evidence="2" id="KW-0964">Secreted</keyword>
<dbReference type="PROSITE" id="PS51406">
    <property type="entry name" value="FIBRINOGEN_C_2"/>
    <property type="match status" value="1"/>
</dbReference>
<evidence type="ECO:0000256" key="5">
    <source>
        <dbReference type="ARBA" id="ARBA00023157"/>
    </source>
</evidence>
<protein>
    <submittedName>
        <fullName evidence="9">FGL1-like protein</fullName>
    </submittedName>
</protein>
<dbReference type="Gene3D" id="3.90.215.10">
    <property type="entry name" value="Gamma Fibrinogen, chain A, domain 1"/>
    <property type="match status" value="1"/>
</dbReference>
<keyword evidence="4" id="KW-0175">Coiled coil</keyword>
<dbReference type="InterPro" id="IPR014716">
    <property type="entry name" value="Fibrinogen_a/b/g_C_1"/>
</dbReference>
<dbReference type="InterPro" id="IPR037579">
    <property type="entry name" value="FIB_ANG-like"/>
</dbReference>
<evidence type="ECO:0000313" key="9">
    <source>
        <dbReference type="EMBL" id="WAR29980.1"/>
    </source>
</evidence>
<dbReference type="Gene3D" id="4.10.530.10">
    <property type="entry name" value="Gamma-fibrinogen Carboxyl Terminal Fragment, domain 2"/>
    <property type="match status" value="1"/>
</dbReference>
<keyword evidence="5" id="KW-1015">Disulfide bond</keyword>
<organism evidence="9 10">
    <name type="scientific">Mya arenaria</name>
    <name type="common">Soft-shell clam</name>
    <dbReference type="NCBI Taxonomy" id="6604"/>
    <lineage>
        <taxon>Eukaryota</taxon>
        <taxon>Metazoa</taxon>
        <taxon>Spiralia</taxon>
        <taxon>Lophotrochozoa</taxon>
        <taxon>Mollusca</taxon>
        <taxon>Bivalvia</taxon>
        <taxon>Autobranchia</taxon>
        <taxon>Heteroconchia</taxon>
        <taxon>Euheterodonta</taxon>
        <taxon>Imparidentia</taxon>
        <taxon>Neoheterodontei</taxon>
        <taxon>Myida</taxon>
        <taxon>Myoidea</taxon>
        <taxon>Myidae</taxon>
        <taxon>Mya</taxon>
    </lineage>
</organism>
<evidence type="ECO:0000256" key="1">
    <source>
        <dbReference type="ARBA" id="ARBA00004613"/>
    </source>
</evidence>
<sequence length="267" mass="30406">MLVRPSMILLRPFAIAALVILATCEEDRLRKLEGQMIEMKAFQSYVMAFTVPGVTGLHGPIVTRAAEVDKADCSDVLKLGLSRGSGVYKITPWNTHKEVEVYCDMDTEGGGWTVFQRRYDGSVAFNRSFVDYERGFGSLDGEFWTGLGLLYTLTSRANMTLRIDMSLPDGTTGFDEYSGFYISPPDRYNFNVDRRMNSERMTNSYLLSDNSSRWDINHQPFSTYDRDVDNWFGNNCALRHGGGWWFNECMTNNLNGPYNSDVQDRET</sequence>
<dbReference type="SMART" id="SM00186">
    <property type="entry name" value="FBG"/>
    <property type="match status" value="1"/>
</dbReference>
<evidence type="ECO:0000256" key="6">
    <source>
        <dbReference type="ARBA" id="ARBA00023180"/>
    </source>
</evidence>
<accession>A0ABY7G6D1</accession>
<reference evidence="9" key="1">
    <citation type="submission" date="2022-11" db="EMBL/GenBank/DDBJ databases">
        <title>Centuries of genome instability and evolution in soft-shell clam transmissible cancer (bioRxiv).</title>
        <authorList>
            <person name="Hart S.F.M."/>
            <person name="Yonemitsu M.A."/>
            <person name="Giersch R.M."/>
            <person name="Beal B.F."/>
            <person name="Arriagada G."/>
            <person name="Davis B.W."/>
            <person name="Ostrander E.A."/>
            <person name="Goff S.P."/>
            <person name="Metzger M.J."/>
        </authorList>
    </citation>
    <scope>NUCLEOTIDE SEQUENCE</scope>
    <source>
        <strain evidence="9">MELC-2E11</strain>
        <tissue evidence="9">Siphon/mantle</tissue>
    </source>
</reference>
<dbReference type="InterPro" id="IPR036056">
    <property type="entry name" value="Fibrinogen-like_C"/>
</dbReference>
<dbReference type="CDD" id="cd00087">
    <property type="entry name" value="FReD"/>
    <property type="match status" value="1"/>
</dbReference>
<evidence type="ECO:0000256" key="3">
    <source>
        <dbReference type="ARBA" id="ARBA00022729"/>
    </source>
</evidence>
<feature type="domain" description="Fibrinogen C-terminal" evidence="8">
    <location>
        <begin position="64"/>
        <end position="267"/>
    </location>
</feature>
<dbReference type="NCBIfam" id="NF040941">
    <property type="entry name" value="GGGWT_bact"/>
    <property type="match status" value="1"/>
</dbReference>
<evidence type="ECO:0000256" key="7">
    <source>
        <dbReference type="SAM" id="SignalP"/>
    </source>
</evidence>
<dbReference type="EMBL" id="CP111027">
    <property type="protein sequence ID" value="WAR29980.1"/>
    <property type="molecule type" value="Genomic_DNA"/>
</dbReference>
<dbReference type="SUPFAM" id="SSF56496">
    <property type="entry name" value="Fibrinogen C-terminal domain-like"/>
    <property type="match status" value="1"/>
</dbReference>
<evidence type="ECO:0000313" key="10">
    <source>
        <dbReference type="Proteomes" id="UP001164746"/>
    </source>
</evidence>
<evidence type="ECO:0000256" key="4">
    <source>
        <dbReference type="ARBA" id="ARBA00023054"/>
    </source>
</evidence>
<dbReference type="Proteomes" id="UP001164746">
    <property type="component" value="Chromosome 16"/>
</dbReference>
<dbReference type="Pfam" id="PF00147">
    <property type="entry name" value="Fibrinogen_C"/>
    <property type="match status" value="1"/>
</dbReference>
<keyword evidence="3 7" id="KW-0732">Signal</keyword>
<dbReference type="PANTHER" id="PTHR47221">
    <property type="entry name" value="FIBRINOGEN ALPHA CHAIN"/>
    <property type="match status" value="1"/>
</dbReference>
<proteinExistence type="predicted"/>